<feature type="transmembrane region" description="Helical" evidence="7">
    <location>
        <begin position="367"/>
        <end position="385"/>
    </location>
</feature>
<dbReference type="EMBL" id="QGDL01000006">
    <property type="protein sequence ID" value="PWJ29406.1"/>
    <property type="molecule type" value="Genomic_DNA"/>
</dbReference>
<dbReference type="Pfam" id="PF02687">
    <property type="entry name" value="FtsX"/>
    <property type="match status" value="2"/>
</dbReference>
<keyword evidence="4 7" id="KW-1133">Transmembrane helix</keyword>
<evidence type="ECO:0000256" key="3">
    <source>
        <dbReference type="ARBA" id="ARBA00022692"/>
    </source>
</evidence>
<dbReference type="PANTHER" id="PTHR30572:SF4">
    <property type="entry name" value="ABC TRANSPORTER PERMEASE YTRF"/>
    <property type="match status" value="1"/>
</dbReference>
<keyword evidence="3 7" id="KW-0812">Transmembrane</keyword>
<dbReference type="GO" id="GO:0005886">
    <property type="term" value="C:plasma membrane"/>
    <property type="evidence" value="ECO:0007669"/>
    <property type="project" value="UniProtKB-SubCell"/>
</dbReference>
<evidence type="ECO:0000256" key="1">
    <source>
        <dbReference type="ARBA" id="ARBA00004651"/>
    </source>
</evidence>
<protein>
    <submittedName>
        <fullName evidence="9">Putative ABC transport system permease protein</fullName>
    </submittedName>
</protein>
<comment type="similarity">
    <text evidence="6">Belongs to the ABC-4 integral membrane protein family.</text>
</comment>
<dbReference type="InterPro" id="IPR050250">
    <property type="entry name" value="Macrolide_Exporter_MacB"/>
</dbReference>
<dbReference type="Proteomes" id="UP000245845">
    <property type="component" value="Unassembled WGS sequence"/>
</dbReference>
<feature type="transmembrane region" description="Helical" evidence="7">
    <location>
        <begin position="271"/>
        <end position="293"/>
    </location>
</feature>
<evidence type="ECO:0000313" key="9">
    <source>
        <dbReference type="EMBL" id="PWJ29406.1"/>
    </source>
</evidence>
<evidence type="ECO:0000259" key="8">
    <source>
        <dbReference type="Pfam" id="PF02687"/>
    </source>
</evidence>
<accession>A0A2Y9CA18</accession>
<feature type="transmembrane region" description="Helical" evidence="7">
    <location>
        <begin position="807"/>
        <end position="831"/>
    </location>
</feature>
<gene>
    <name evidence="9" type="ORF">A8806_106143</name>
</gene>
<comment type="caution">
    <text evidence="9">The sequence shown here is derived from an EMBL/GenBank/DDBJ whole genome shotgun (WGS) entry which is preliminary data.</text>
</comment>
<feature type="domain" description="ABC3 transporter permease C-terminal" evidence="8">
    <location>
        <begin position="276"/>
        <end position="395"/>
    </location>
</feature>
<evidence type="ECO:0000256" key="6">
    <source>
        <dbReference type="ARBA" id="ARBA00038076"/>
    </source>
</evidence>
<dbReference type="AlphaFoldDB" id="A0A2Y9CA18"/>
<reference evidence="9 10" key="1">
    <citation type="submission" date="2018-05" db="EMBL/GenBank/DDBJ databases">
        <title>The Hungate 1000. A catalogue of reference genomes from the rumen microbiome.</title>
        <authorList>
            <person name="Kelly W."/>
        </authorList>
    </citation>
    <scope>NUCLEOTIDE SEQUENCE [LARGE SCALE GENOMIC DNA]</scope>
    <source>
        <strain evidence="9 10">NLAE-zl-C242</strain>
    </source>
</reference>
<feature type="transmembrane region" description="Helical" evidence="7">
    <location>
        <begin position="325"/>
        <end position="347"/>
    </location>
</feature>
<feature type="transmembrane region" description="Helical" evidence="7">
    <location>
        <begin position="434"/>
        <end position="455"/>
    </location>
</feature>
<feature type="transmembrane region" description="Helical" evidence="7">
    <location>
        <begin position="773"/>
        <end position="795"/>
    </location>
</feature>
<keyword evidence="10" id="KW-1185">Reference proteome</keyword>
<organism evidence="9 10">
    <name type="scientific">Faecalicatena orotica</name>
    <dbReference type="NCBI Taxonomy" id="1544"/>
    <lineage>
        <taxon>Bacteria</taxon>
        <taxon>Bacillati</taxon>
        <taxon>Bacillota</taxon>
        <taxon>Clostridia</taxon>
        <taxon>Lachnospirales</taxon>
        <taxon>Lachnospiraceae</taxon>
        <taxon>Faecalicatena</taxon>
    </lineage>
</organism>
<feature type="transmembrane region" description="Helical" evidence="7">
    <location>
        <begin position="716"/>
        <end position="741"/>
    </location>
</feature>
<dbReference type="GO" id="GO:0022857">
    <property type="term" value="F:transmembrane transporter activity"/>
    <property type="evidence" value="ECO:0007669"/>
    <property type="project" value="TreeGrafter"/>
</dbReference>
<evidence type="ECO:0000256" key="4">
    <source>
        <dbReference type="ARBA" id="ARBA00022989"/>
    </source>
</evidence>
<sequence>MDTVARVKNKKIIRKLSARTLGARKKKNIISVLAIALTAVLFTTIFSIGGSIMQSSTESSLRQVGGRSHAGFKNFTWEEYETLKEDGKIRDLSYNIVVGFTENPELNKIQGEVRYFEDQDAKNSFSYPTTGKMPEKIDDIAMSTIVLDALEIPHKLGEKVELQIRVHDEVVEQTFRLCGYWEGDKALRAQEILVSRQYSDKTAPLETTPFYEAENSGDYSGYMNPNFNFSSSWDIEKQMLQLCERCGFDTTKVDYGVNWAYGFSSVDPTTVMMLVVVMVLIMLSGYLIIYNIFYLNIFSDIRFYGLLKTIGTTGKQLKKLVRRQAWMLCLLGIPTGLLLGFLTGRLLAPSVLSLLTNDVQIYSANPLIFIGAAVFTIVTVYISCIKPCRIAAKVSPVEAVKYTEKQKKGKKKRTKKASPFHMAMANVKRNPKKLVLVVLSLSLSLILLNSVYTMVKGFDMDKYLSTYMVSNYMVTDASMTNFGSQYTNTAGVTKEFQQELVKQDGVKDIGNIYIHTEYHSFLDTEWNNMETYMQEYKKFFSNQDVAGEIRQMRESKASNIDIYGVNKEAADKINLADGKLDWEKFKTGNYVIVNSFEWGDHTSFEHPYLNIGDTVMLESSSGESKAYEVMAVGELPYALQSQWYHSAMPVAYIMPDTEFMARYGETQPMKTIFDAEEGKGAEITSWMKNYCEKVNTDLDGKTKADYVAMFDNLKNVYALAGGFLSFILALIGILNFVNVTITSILSRKKELATLEAIGMTGQQQKKMLQFEGLLYAVLTLLVTCTVGMAVGYVIVNAVAGQMAIFTWHFRILPVLLCTPVLLLISVIVPILSYKGAVKNTVVERLRIAED</sequence>
<dbReference type="InterPro" id="IPR003838">
    <property type="entry name" value="ABC3_permease_C"/>
</dbReference>
<proteinExistence type="inferred from homology"/>
<evidence type="ECO:0000256" key="2">
    <source>
        <dbReference type="ARBA" id="ARBA00022475"/>
    </source>
</evidence>
<evidence type="ECO:0000256" key="7">
    <source>
        <dbReference type="SAM" id="Phobius"/>
    </source>
</evidence>
<feature type="domain" description="ABC3 transporter permease C-terminal" evidence="8">
    <location>
        <begin position="723"/>
        <end position="838"/>
    </location>
</feature>
<keyword evidence="5 7" id="KW-0472">Membrane</keyword>
<comment type="subcellular location">
    <subcellularLocation>
        <location evidence="1">Cell membrane</location>
        <topology evidence="1">Multi-pass membrane protein</topology>
    </subcellularLocation>
</comment>
<feature type="transmembrane region" description="Helical" evidence="7">
    <location>
        <begin position="29"/>
        <end position="53"/>
    </location>
</feature>
<evidence type="ECO:0000256" key="5">
    <source>
        <dbReference type="ARBA" id="ARBA00023136"/>
    </source>
</evidence>
<evidence type="ECO:0000313" key="10">
    <source>
        <dbReference type="Proteomes" id="UP000245845"/>
    </source>
</evidence>
<dbReference type="PANTHER" id="PTHR30572">
    <property type="entry name" value="MEMBRANE COMPONENT OF TRANSPORTER-RELATED"/>
    <property type="match status" value="1"/>
</dbReference>
<name>A0A2Y9CA18_9FIRM</name>
<keyword evidence="2" id="KW-1003">Cell membrane</keyword>